<evidence type="ECO:0000256" key="5">
    <source>
        <dbReference type="ARBA" id="ARBA00022525"/>
    </source>
</evidence>
<dbReference type="OrthoDB" id="7294637at2"/>
<accession>A0A1Q5Q3C5</accession>
<evidence type="ECO:0000256" key="1">
    <source>
        <dbReference type="ARBA" id="ARBA00000427"/>
    </source>
</evidence>
<dbReference type="CDD" id="cd15482">
    <property type="entry name" value="Sialidase_non-viral"/>
    <property type="match status" value="1"/>
</dbReference>
<feature type="region of interest" description="Disordered" evidence="9">
    <location>
        <begin position="608"/>
        <end position="686"/>
    </location>
</feature>
<feature type="domain" description="Gram-positive cocci surface proteins LPxTG" evidence="12">
    <location>
        <begin position="683"/>
        <end position="717"/>
    </location>
</feature>
<dbReference type="InterPro" id="IPR036278">
    <property type="entry name" value="Sialidase_sf"/>
</dbReference>
<dbReference type="Pfam" id="PF13088">
    <property type="entry name" value="BNR_2"/>
    <property type="match status" value="1"/>
</dbReference>
<dbReference type="EMBL" id="MQVR01000019">
    <property type="protein sequence ID" value="OKL54328.1"/>
    <property type="molecule type" value="Genomic_DNA"/>
</dbReference>
<gene>
    <name evidence="13" type="ORF">BSZ39_04670</name>
</gene>
<feature type="chain" id="PRO_5012321333" description="exo-alpha-sialidase" evidence="11">
    <location>
        <begin position="24"/>
        <end position="717"/>
    </location>
</feature>
<evidence type="ECO:0000256" key="11">
    <source>
        <dbReference type="SAM" id="SignalP"/>
    </source>
</evidence>
<dbReference type="AlphaFoldDB" id="A0A1Q5Q3C5"/>
<dbReference type="InterPro" id="IPR018905">
    <property type="entry name" value="A-galactase_NEW3"/>
</dbReference>
<keyword evidence="10" id="KW-0472">Membrane</keyword>
<dbReference type="Proteomes" id="UP000185628">
    <property type="component" value="Unassembled WGS sequence"/>
</dbReference>
<evidence type="ECO:0000313" key="14">
    <source>
        <dbReference type="Proteomes" id="UP000185628"/>
    </source>
</evidence>
<dbReference type="GO" id="GO:0005737">
    <property type="term" value="C:cytoplasm"/>
    <property type="evidence" value="ECO:0007669"/>
    <property type="project" value="TreeGrafter"/>
</dbReference>
<evidence type="ECO:0000313" key="13">
    <source>
        <dbReference type="EMBL" id="OKL54328.1"/>
    </source>
</evidence>
<organism evidence="13 14">
    <name type="scientific">Bowdeniella nasicola</name>
    <dbReference type="NCBI Taxonomy" id="208480"/>
    <lineage>
        <taxon>Bacteria</taxon>
        <taxon>Bacillati</taxon>
        <taxon>Actinomycetota</taxon>
        <taxon>Actinomycetes</taxon>
        <taxon>Actinomycetales</taxon>
        <taxon>Actinomycetaceae</taxon>
        <taxon>Bowdeniella</taxon>
    </lineage>
</organism>
<feature type="compositionally biased region" description="Low complexity" evidence="9">
    <location>
        <begin position="646"/>
        <end position="656"/>
    </location>
</feature>
<dbReference type="RefSeq" id="WP_073716219.1">
    <property type="nucleotide sequence ID" value="NZ_MQVR01000019.1"/>
</dbReference>
<feature type="compositionally biased region" description="Low complexity" evidence="9">
    <location>
        <begin position="663"/>
        <end position="682"/>
    </location>
</feature>
<dbReference type="InterPro" id="IPR019931">
    <property type="entry name" value="LPXTG_anchor"/>
</dbReference>
<keyword evidence="10" id="KW-0812">Transmembrane</keyword>
<dbReference type="Gene3D" id="2.60.40.10">
    <property type="entry name" value="Immunoglobulins"/>
    <property type="match status" value="1"/>
</dbReference>
<dbReference type="InterPro" id="IPR011040">
    <property type="entry name" value="Sialidase"/>
</dbReference>
<protein>
    <recommendedName>
        <fullName evidence="3">exo-alpha-sialidase</fullName>
        <ecNumber evidence="3">3.2.1.18</ecNumber>
    </recommendedName>
</protein>
<dbReference type="InterPro" id="IPR026856">
    <property type="entry name" value="Sialidase_fam"/>
</dbReference>
<dbReference type="InterPro" id="IPR013783">
    <property type="entry name" value="Ig-like_fold"/>
</dbReference>
<dbReference type="GO" id="GO:0004308">
    <property type="term" value="F:exo-alpha-sialidase activity"/>
    <property type="evidence" value="ECO:0007669"/>
    <property type="project" value="UniProtKB-EC"/>
</dbReference>
<feature type="transmembrane region" description="Helical" evidence="10">
    <location>
        <begin position="690"/>
        <end position="710"/>
    </location>
</feature>
<sequence>MRSSRLAIGVCALTMLLALPVSAAPSGDYDADSLWSDDQPQYTQQQLAMGGDGVFPNYRIPALAVTNAGTILASYDGRPTGIDAPGPNSILQRRSEDNGKTWGEQTVINAGKADPKEGYSDPSYLVDRETGTIFNFHVKSYNQGFFGSKPGVDPNDREVLHAYVAQSDDDGKTWTSRDITAEITPDLSIRSRFASSGQGIQLKYGKYKGRLIQQYAILPPNGDLQSVSIYSDDHGKTWKSGEPFGTGMDENKTVELSDGTVMLNSRDSARSGYRKIAYSTDGGHSYGPWHYDKQLIDPTNNGSILRAFPNAKQGSPEAKVLLFSNAATTDNRSNGTVRVSCDDGKTWPISKVFAKGQMAYSTLATLPDGKIGLLWEPGHNGIIFSKFNTSWLNGLCAPLTANEVEIERGTTGSAEITVQNQFGPAISVDSLTAKAPQGWTVELDGTLTKLAASGTTTVTAKVAVPAGASSGTYQIPLTLTDKNGRISSGTLSVIVPKTADEVDGRIAVTVKHTNPKELPYAVGDVLKFNFHVTNLSNATTKVVPSGNLEDFDPATAKKNCRYSTLGGNKSYDCPFPYHVVTQADLDKGSFTPETTWVSTSGSDVTTIKLSEPTIQLVETKPEPTEEPTEEPTVEPTEEPTVEPTEEPTVAPTDEPTMQPTADPSEPVSPTATAAPSTSSQPALPITGSSGVALAIGAGALLLGGLGALIVRRKTALS</sequence>
<reference evidence="14" key="1">
    <citation type="submission" date="2016-12" db="EMBL/GenBank/DDBJ databases">
        <authorList>
            <person name="Meng X."/>
        </authorList>
    </citation>
    <scope>NUCLEOTIDE SEQUENCE [LARGE SCALE GENOMIC DNA]</scope>
    <source>
        <strain evidence="14">DSM 19116</strain>
    </source>
</reference>
<comment type="caution">
    <text evidence="13">The sequence shown here is derived from an EMBL/GenBank/DDBJ whole genome shotgun (WGS) entry which is preliminary data.</text>
</comment>
<dbReference type="SUPFAM" id="SSF81296">
    <property type="entry name" value="E set domains"/>
    <property type="match status" value="1"/>
</dbReference>
<keyword evidence="10" id="KW-1133">Transmembrane helix</keyword>
<comment type="catalytic activity">
    <reaction evidence="1">
        <text>Hydrolysis of alpha-(2-&gt;3)-, alpha-(2-&gt;6)-, alpha-(2-&gt;8)- glycosidic linkages of terminal sialic acid residues in oligosaccharides, glycoproteins, glycolipids, colominic acid and synthetic substrates.</text>
        <dbReference type="EC" id="3.2.1.18"/>
    </reaction>
</comment>
<dbReference type="GO" id="GO:0009313">
    <property type="term" value="P:oligosaccharide catabolic process"/>
    <property type="evidence" value="ECO:0007669"/>
    <property type="project" value="TreeGrafter"/>
</dbReference>
<dbReference type="Pfam" id="PF10633">
    <property type="entry name" value="NPCBM_assoc"/>
    <property type="match status" value="1"/>
</dbReference>
<keyword evidence="4" id="KW-0134">Cell wall</keyword>
<dbReference type="PROSITE" id="PS50847">
    <property type="entry name" value="GRAM_POS_ANCHORING"/>
    <property type="match status" value="1"/>
</dbReference>
<feature type="signal peptide" evidence="11">
    <location>
        <begin position="1"/>
        <end position="23"/>
    </location>
</feature>
<evidence type="ECO:0000256" key="7">
    <source>
        <dbReference type="ARBA" id="ARBA00022737"/>
    </source>
</evidence>
<feature type="compositionally biased region" description="Acidic residues" evidence="9">
    <location>
        <begin position="624"/>
        <end position="645"/>
    </location>
</feature>
<evidence type="ECO:0000259" key="12">
    <source>
        <dbReference type="PROSITE" id="PS50847"/>
    </source>
</evidence>
<keyword evidence="5" id="KW-0964">Secreted</keyword>
<evidence type="ECO:0000256" key="2">
    <source>
        <dbReference type="ARBA" id="ARBA00009348"/>
    </source>
</evidence>
<keyword evidence="7" id="KW-0677">Repeat</keyword>
<dbReference type="PANTHER" id="PTHR10628">
    <property type="entry name" value="SIALIDASE"/>
    <property type="match status" value="1"/>
</dbReference>
<name>A0A1Q5Q3C5_9ACTO</name>
<evidence type="ECO:0000256" key="10">
    <source>
        <dbReference type="SAM" id="Phobius"/>
    </source>
</evidence>
<dbReference type="Pfam" id="PF04886">
    <property type="entry name" value="PT"/>
    <property type="match status" value="1"/>
</dbReference>
<dbReference type="PANTHER" id="PTHR10628:SF30">
    <property type="entry name" value="EXO-ALPHA-SIALIDASE"/>
    <property type="match status" value="1"/>
</dbReference>
<dbReference type="InterPro" id="IPR006970">
    <property type="entry name" value="PT"/>
</dbReference>
<evidence type="ECO:0000256" key="8">
    <source>
        <dbReference type="ARBA" id="ARBA00023088"/>
    </source>
</evidence>
<evidence type="ECO:0000256" key="3">
    <source>
        <dbReference type="ARBA" id="ARBA00012733"/>
    </source>
</evidence>
<proteinExistence type="inferred from homology"/>
<dbReference type="Gene3D" id="2.120.10.10">
    <property type="match status" value="1"/>
</dbReference>
<evidence type="ECO:0000256" key="9">
    <source>
        <dbReference type="SAM" id="MobiDB-lite"/>
    </source>
</evidence>
<keyword evidence="14" id="KW-1185">Reference proteome</keyword>
<evidence type="ECO:0000256" key="4">
    <source>
        <dbReference type="ARBA" id="ARBA00022512"/>
    </source>
</evidence>
<comment type="similarity">
    <text evidence="2">Belongs to the glycosyl hydrolase 33 family.</text>
</comment>
<dbReference type="InterPro" id="IPR014756">
    <property type="entry name" value="Ig_E-set"/>
</dbReference>
<dbReference type="SUPFAM" id="SSF50939">
    <property type="entry name" value="Sialidases"/>
    <property type="match status" value="1"/>
</dbReference>
<dbReference type="GO" id="GO:0006689">
    <property type="term" value="P:ganglioside catabolic process"/>
    <property type="evidence" value="ECO:0007669"/>
    <property type="project" value="TreeGrafter"/>
</dbReference>
<dbReference type="GO" id="GO:0016020">
    <property type="term" value="C:membrane"/>
    <property type="evidence" value="ECO:0007669"/>
    <property type="project" value="TreeGrafter"/>
</dbReference>
<keyword evidence="8" id="KW-0572">Peptidoglycan-anchor</keyword>
<dbReference type="NCBIfam" id="TIGR01167">
    <property type="entry name" value="LPXTG_anchor"/>
    <property type="match status" value="1"/>
</dbReference>
<dbReference type="EC" id="3.2.1.18" evidence="3"/>
<evidence type="ECO:0000256" key="6">
    <source>
        <dbReference type="ARBA" id="ARBA00022729"/>
    </source>
</evidence>
<keyword evidence="6 11" id="KW-0732">Signal</keyword>